<protein>
    <submittedName>
        <fullName evidence="2">Uncharacterized protein</fullName>
    </submittedName>
</protein>
<dbReference type="AlphaFoldDB" id="A0A084AL16"/>
<feature type="region of interest" description="Disordered" evidence="1">
    <location>
        <begin position="1"/>
        <end position="27"/>
    </location>
</feature>
<evidence type="ECO:0000256" key="1">
    <source>
        <dbReference type="SAM" id="MobiDB-lite"/>
    </source>
</evidence>
<dbReference type="HOGENOM" id="CLU_1732662_0_0_1"/>
<organism evidence="2 3">
    <name type="scientific">Stachybotrys chartarum (strain CBS 109288 / IBT 7711)</name>
    <name type="common">Toxic black mold</name>
    <name type="synonym">Stilbospora chartarum</name>
    <dbReference type="NCBI Taxonomy" id="1280523"/>
    <lineage>
        <taxon>Eukaryota</taxon>
        <taxon>Fungi</taxon>
        <taxon>Dikarya</taxon>
        <taxon>Ascomycota</taxon>
        <taxon>Pezizomycotina</taxon>
        <taxon>Sordariomycetes</taxon>
        <taxon>Hypocreomycetidae</taxon>
        <taxon>Hypocreales</taxon>
        <taxon>Stachybotryaceae</taxon>
        <taxon>Stachybotrys</taxon>
    </lineage>
</organism>
<evidence type="ECO:0000313" key="3">
    <source>
        <dbReference type="Proteomes" id="UP000028045"/>
    </source>
</evidence>
<feature type="compositionally biased region" description="Polar residues" evidence="1">
    <location>
        <begin position="1"/>
        <end position="10"/>
    </location>
</feature>
<proteinExistence type="predicted"/>
<dbReference type="Proteomes" id="UP000028045">
    <property type="component" value="Unassembled WGS sequence"/>
</dbReference>
<evidence type="ECO:0000313" key="2">
    <source>
        <dbReference type="EMBL" id="KEY65995.1"/>
    </source>
</evidence>
<name>A0A084AL16_STACB</name>
<keyword evidence="3" id="KW-1185">Reference proteome</keyword>
<reference evidence="2 3" key="1">
    <citation type="journal article" date="2014" name="BMC Genomics">
        <title>Comparative genome sequencing reveals chemotype-specific gene clusters in the toxigenic black mold Stachybotrys.</title>
        <authorList>
            <person name="Semeiks J."/>
            <person name="Borek D."/>
            <person name="Otwinowski Z."/>
            <person name="Grishin N.V."/>
        </authorList>
    </citation>
    <scope>NUCLEOTIDE SEQUENCE [LARGE SCALE GENOMIC DNA]</scope>
    <source>
        <strain evidence="3">CBS 109288 / IBT 7711</strain>
    </source>
</reference>
<accession>A0A084AL16</accession>
<sequence length="151" mass="16422">MTSSSFSSHWPQPFRPGDTPESSPQQDWAAYNDSSWVIDSQFQLYPPFVDEYTPAADATSLDMLSSTNQPTDYSLENSALGAALAPYPADMLANTYDTNNTYNNAFVATQALDDYAAISPGFNLAHSSAYSAGVDQDFNFPSIAEIAYSNL</sequence>
<dbReference type="EMBL" id="KL648676">
    <property type="protein sequence ID" value="KEY65995.1"/>
    <property type="molecule type" value="Genomic_DNA"/>
</dbReference>
<dbReference type="OrthoDB" id="10324996at2759"/>
<gene>
    <name evidence="2" type="ORF">S7711_11093</name>
</gene>